<dbReference type="Proteomes" id="UP001516400">
    <property type="component" value="Unassembled WGS sequence"/>
</dbReference>
<gene>
    <name evidence="3" type="ORF">HHI36_021701</name>
</gene>
<evidence type="ECO:0000259" key="2">
    <source>
        <dbReference type="Pfam" id="PF16087"/>
    </source>
</evidence>
<evidence type="ECO:0000313" key="4">
    <source>
        <dbReference type="Proteomes" id="UP001516400"/>
    </source>
</evidence>
<feature type="region of interest" description="Disordered" evidence="1">
    <location>
        <begin position="328"/>
        <end position="383"/>
    </location>
</feature>
<dbReference type="EMBL" id="JABFTP020000042">
    <property type="protein sequence ID" value="KAL3271205.1"/>
    <property type="molecule type" value="Genomic_DNA"/>
</dbReference>
<feature type="region of interest" description="Disordered" evidence="1">
    <location>
        <begin position="249"/>
        <end position="270"/>
    </location>
</feature>
<organism evidence="3 4">
    <name type="scientific">Cryptolaemus montrouzieri</name>
    <dbReference type="NCBI Taxonomy" id="559131"/>
    <lineage>
        <taxon>Eukaryota</taxon>
        <taxon>Metazoa</taxon>
        <taxon>Ecdysozoa</taxon>
        <taxon>Arthropoda</taxon>
        <taxon>Hexapoda</taxon>
        <taxon>Insecta</taxon>
        <taxon>Pterygota</taxon>
        <taxon>Neoptera</taxon>
        <taxon>Endopterygota</taxon>
        <taxon>Coleoptera</taxon>
        <taxon>Polyphaga</taxon>
        <taxon>Cucujiformia</taxon>
        <taxon>Coccinelloidea</taxon>
        <taxon>Coccinellidae</taxon>
        <taxon>Scymninae</taxon>
        <taxon>Scymnini</taxon>
        <taxon>Cryptolaemus</taxon>
    </lineage>
</organism>
<feature type="domain" description="DUF4817" evidence="2">
    <location>
        <begin position="6"/>
        <end position="60"/>
    </location>
</feature>
<dbReference type="Pfam" id="PF16087">
    <property type="entry name" value="DUF4817"/>
    <property type="match status" value="1"/>
</dbReference>
<evidence type="ECO:0000256" key="1">
    <source>
        <dbReference type="SAM" id="MobiDB-lite"/>
    </source>
</evidence>
<sequence>MVWNEEHRGFAIRTFLESGRSFIITQRNFRRHFDIPPRESVPHRNVIANWVHAFEETGSTKGPEELGRPKTVGTTENVAVAKATEEQSYNIEFVKTEPEQPEVCFSEEGETSMNDFVDRETNIWNQKVKYESYEDLNIGNENEAVISKIKTEFAEEDNKTIIHELIDANGKIWPEEPMYENLKVENIKEELTEGDRKPVANVLDDNRSWNEEFSLEDSVKKEVIEEDVCPTQKAISEAHDFVVPNKVTKRSRSNQKVNNAPKEKKVPKTGAERIREYRARILAEEKELAATRSANYDSQQNLEDNQVGMHDNQISLLLGAFRRQSNSPSLLNASSTSTMQTVTMMKKPAKTPAERSRAYRERKKSLKNATEKLIDTTHSHAHR</sequence>
<feature type="compositionally biased region" description="Basic and acidic residues" evidence="1">
    <location>
        <begin position="261"/>
        <end position="270"/>
    </location>
</feature>
<comment type="caution">
    <text evidence="3">The sequence shown here is derived from an EMBL/GenBank/DDBJ whole genome shotgun (WGS) entry which is preliminary data.</text>
</comment>
<feature type="compositionally biased region" description="Basic and acidic residues" evidence="1">
    <location>
        <begin position="369"/>
        <end position="383"/>
    </location>
</feature>
<keyword evidence="4" id="KW-1185">Reference proteome</keyword>
<evidence type="ECO:0000313" key="3">
    <source>
        <dbReference type="EMBL" id="KAL3271205.1"/>
    </source>
</evidence>
<accession>A0ABD2MYA2</accession>
<dbReference type="AlphaFoldDB" id="A0ABD2MYA2"/>
<protein>
    <recommendedName>
        <fullName evidence="2">DUF4817 domain-containing protein</fullName>
    </recommendedName>
</protein>
<feature type="compositionally biased region" description="Low complexity" evidence="1">
    <location>
        <begin position="334"/>
        <end position="345"/>
    </location>
</feature>
<proteinExistence type="predicted"/>
<dbReference type="InterPro" id="IPR032135">
    <property type="entry name" value="DUF4817"/>
</dbReference>
<name>A0ABD2MYA2_9CUCU</name>
<reference evidence="3 4" key="1">
    <citation type="journal article" date="2021" name="BMC Biol.">
        <title>Horizontally acquired antibacterial genes associated with adaptive radiation of ladybird beetles.</title>
        <authorList>
            <person name="Li H.S."/>
            <person name="Tang X.F."/>
            <person name="Huang Y.H."/>
            <person name="Xu Z.Y."/>
            <person name="Chen M.L."/>
            <person name="Du X.Y."/>
            <person name="Qiu B.Y."/>
            <person name="Chen P.T."/>
            <person name="Zhang W."/>
            <person name="Slipinski A."/>
            <person name="Escalona H.E."/>
            <person name="Waterhouse R.M."/>
            <person name="Zwick A."/>
            <person name="Pang H."/>
        </authorList>
    </citation>
    <scope>NUCLEOTIDE SEQUENCE [LARGE SCALE GENOMIC DNA]</scope>
    <source>
        <strain evidence="3">SYSU2018</strain>
    </source>
</reference>